<reference evidence="1 2" key="1">
    <citation type="submission" date="2024-06" db="EMBL/GenBank/DDBJ databases">
        <title>Genomics of switchgrass bacterial isolates.</title>
        <authorList>
            <person name="Shade A."/>
        </authorList>
    </citation>
    <scope>NUCLEOTIDE SEQUENCE [LARGE SCALE GENOMIC DNA]</scope>
    <source>
        <strain evidence="1 2">PvP084</strain>
    </source>
</reference>
<keyword evidence="2" id="KW-1185">Reference proteome</keyword>
<protein>
    <submittedName>
        <fullName evidence="1">Uncharacterized protein</fullName>
    </submittedName>
</protein>
<evidence type="ECO:0000313" key="1">
    <source>
        <dbReference type="EMBL" id="MET3863519.1"/>
    </source>
</evidence>
<sequence>MVEIRMSEDNDGRWTVYAPGLVVTDLTHEEAEAFAASYRRVTAA</sequence>
<dbReference type="Proteomes" id="UP001549119">
    <property type="component" value="Unassembled WGS sequence"/>
</dbReference>
<comment type="caution">
    <text evidence="1">The sequence shown here is derived from an EMBL/GenBank/DDBJ whole genome shotgun (WGS) entry which is preliminary data.</text>
</comment>
<dbReference type="GeneID" id="91146366"/>
<name>A0ABV2NAJ8_9HYPH</name>
<evidence type="ECO:0000313" key="2">
    <source>
        <dbReference type="Proteomes" id="UP001549119"/>
    </source>
</evidence>
<accession>A0ABV2NAJ8</accession>
<gene>
    <name evidence="1" type="ORF">ABIC20_000828</name>
</gene>
<dbReference type="RefSeq" id="WP_012317769.1">
    <property type="nucleotide sequence ID" value="NZ_BJXP01000075.1"/>
</dbReference>
<proteinExistence type="predicted"/>
<dbReference type="EMBL" id="JBEPNW010000002">
    <property type="protein sequence ID" value="MET3863519.1"/>
    <property type="molecule type" value="Genomic_DNA"/>
</dbReference>
<organism evidence="1 2">
    <name type="scientific">Methylobacterium radiotolerans</name>
    <dbReference type="NCBI Taxonomy" id="31998"/>
    <lineage>
        <taxon>Bacteria</taxon>
        <taxon>Pseudomonadati</taxon>
        <taxon>Pseudomonadota</taxon>
        <taxon>Alphaproteobacteria</taxon>
        <taxon>Hyphomicrobiales</taxon>
        <taxon>Methylobacteriaceae</taxon>
        <taxon>Methylobacterium</taxon>
    </lineage>
</organism>